<evidence type="ECO:0000313" key="1">
    <source>
        <dbReference type="EMBL" id="OBS04036.1"/>
    </source>
</evidence>
<dbReference type="Proteomes" id="UP000093757">
    <property type="component" value="Unassembled WGS sequence"/>
</dbReference>
<dbReference type="EMBL" id="MAEM01000012">
    <property type="protein sequence ID" value="OBS04036.1"/>
    <property type="molecule type" value="Genomic_DNA"/>
</dbReference>
<protein>
    <submittedName>
        <fullName evidence="1">Uncharacterized protein</fullName>
    </submittedName>
</protein>
<reference evidence="1 2" key="1">
    <citation type="submission" date="2016-06" db="EMBL/GenBank/DDBJ databases">
        <authorList>
            <person name="Kjaerup R.B."/>
            <person name="Dalgaard T.S."/>
            <person name="Juul-Madsen H.R."/>
        </authorList>
    </citation>
    <scope>NUCLEOTIDE SEQUENCE [LARGE SCALE GENOMIC DNA]</scope>
    <source>
        <strain evidence="1 2">1245752.6</strain>
    </source>
</reference>
<name>A0A1A6BP18_MYCGO</name>
<sequence length="100" mass="10276">MTARTPHIDPEGLGAAIAAWQADVPAAVAYPELTAAPDDAATAAVLASIAHWPGEHTAMAGDRDDKATRFVNAASATTHIEVAADDDNGVRISSIEGVWT</sequence>
<dbReference type="AlphaFoldDB" id="A0A1A6BP18"/>
<accession>A0A1A6BP18</accession>
<comment type="caution">
    <text evidence="1">The sequence shown here is derived from an EMBL/GenBank/DDBJ whole genome shotgun (WGS) entry which is preliminary data.</text>
</comment>
<dbReference type="RefSeq" id="WP_065131870.1">
    <property type="nucleotide sequence ID" value="NZ_MAEM01000012.1"/>
</dbReference>
<evidence type="ECO:0000313" key="2">
    <source>
        <dbReference type="Proteomes" id="UP000093757"/>
    </source>
</evidence>
<organism evidence="1 2">
    <name type="scientific">Mycobacterium gordonae</name>
    <dbReference type="NCBI Taxonomy" id="1778"/>
    <lineage>
        <taxon>Bacteria</taxon>
        <taxon>Bacillati</taxon>
        <taxon>Actinomycetota</taxon>
        <taxon>Actinomycetes</taxon>
        <taxon>Mycobacteriales</taxon>
        <taxon>Mycobacteriaceae</taxon>
        <taxon>Mycobacterium</taxon>
    </lineage>
</organism>
<proteinExistence type="predicted"/>
<gene>
    <name evidence="1" type="ORF">A9W98_06635</name>
</gene>